<dbReference type="EMBL" id="DS115644">
    <property type="protein sequence ID" value="EAX83928.1"/>
    <property type="molecule type" value="Genomic_DNA"/>
</dbReference>
<sequence>MNINNATKLLLITSKLITSKDILYVTPDDQIGTMSQLHGRQIIPILSVVICNFFKNNKNITEDFLESIILIVCNLACTKETNDDLNFYLLTSSYNIIRFIHSEFPGKYPSLLAMLYSAAQTTLSKFLSYFNNSIQRVAHDCKLLITQIEVFQEQLIMSGYGQNFFQSIMQIMLQIVDFRVVSKWIFDLDTNNINMGPLINEFKEYNFPLLHSLLYIFAFGENIVNKRKFYEYVVPEMQGEWFMYAMFRLINCQKILVEPDRVLAVLQSKIVPSFPDIEGWAFDNKEMRLDEVKAIILPELPADYNI</sequence>
<dbReference type="VEuPathDB" id="TrichDB:TVAGG3_0035160"/>
<proteinExistence type="predicted"/>
<keyword evidence="2" id="KW-1185">Reference proteome</keyword>
<accession>A2GFY9</accession>
<gene>
    <name evidence="1" type="ORF">TVAG_310780</name>
</gene>
<dbReference type="KEGG" id="tva:4741560"/>
<protein>
    <submittedName>
        <fullName evidence="1">Uncharacterized protein</fullName>
    </submittedName>
</protein>
<dbReference type="Proteomes" id="UP000001542">
    <property type="component" value="Unassembled WGS sequence"/>
</dbReference>
<evidence type="ECO:0000313" key="1">
    <source>
        <dbReference type="EMBL" id="EAX83928.1"/>
    </source>
</evidence>
<dbReference type="SMR" id="A2GFY9"/>
<dbReference type="VEuPathDB" id="TrichDB:TVAG_310780"/>
<dbReference type="InParanoid" id="A2GFY9"/>
<dbReference type="RefSeq" id="XP_001296858.1">
    <property type="nucleotide sequence ID" value="XM_001296857.1"/>
</dbReference>
<reference evidence="1" key="1">
    <citation type="submission" date="2006-10" db="EMBL/GenBank/DDBJ databases">
        <authorList>
            <person name="Amadeo P."/>
            <person name="Zhao Q."/>
            <person name="Wortman J."/>
            <person name="Fraser-Liggett C."/>
            <person name="Carlton J."/>
        </authorList>
    </citation>
    <scope>NUCLEOTIDE SEQUENCE</scope>
    <source>
        <strain evidence="1">G3</strain>
    </source>
</reference>
<evidence type="ECO:0000313" key="2">
    <source>
        <dbReference type="Proteomes" id="UP000001542"/>
    </source>
</evidence>
<dbReference type="AlphaFoldDB" id="A2GFY9"/>
<name>A2GFY9_TRIV3</name>
<organism evidence="1 2">
    <name type="scientific">Trichomonas vaginalis (strain ATCC PRA-98 / G3)</name>
    <dbReference type="NCBI Taxonomy" id="412133"/>
    <lineage>
        <taxon>Eukaryota</taxon>
        <taxon>Metamonada</taxon>
        <taxon>Parabasalia</taxon>
        <taxon>Trichomonadida</taxon>
        <taxon>Trichomonadidae</taxon>
        <taxon>Trichomonas</taxon>
    </lineage>
</organism>
<reference evidence="1" key="2">
    <citation type="journal article" date="2007" name="Science">
        <title>Draft genome sequence of the sexually transmitted pathogen Trichomonas vaginalis.</title>
        <authorList>
            <person name="Carlton J.M."/>
            <person name="Hirt R.P."/>
            <person name="Silva J.C."/>
            <person name="Delcher A.L."/>
            <person name="Schatz M."/>
            <person name="Zhao Q."/>
            <person name="Wortman J.R."/>
            <person name="Bidwell S.L."/>
            <person name="Alsmark U.C.M."/>
            <person name="Besteiro S."/>
            <person name="Sicheritz-Ponten T."/>
            <person name="Noel C.J."/>
            <person name="Dacks J.B."/>
            <person name="Foster P.G."/>
            <person name="Simillion C."/>
            <person name="Van de Peer Y."/>
            <person name="Miranda-Saavedra D."/>
            <person name="Barton G.J."/>
            <person name="Westrop G.D."/>
            <person name="Mueller S."/>
            <person name="Dessi D."/>
            <person name="Fiori P.L."/>
            <person name="Ren Q."/>
            <person name="Paulsen I."/>
            <person name="Zhang H."/>
            <person name="Bastida-Corcuera F.D."/>
            <person name="Simoes-Barbosa A."/>
            <person name="Brown M.T."/>
            <person name="Hayes R.D."/>
            <person name="Mukherjee M."/>
            <person name="Okumura C.Y."/>
            <person name="Schneider R."/>
            <person name="Smith A.J."/>
            <person name="Vanacova S."/>
            <person name="Villalvazo M."/>
            <person name="Haas B.J."/>
            <person name="Pertea M."/>
            <person name="Feldblyum T.V."/>
            <person name="Utterback T.R."/>
            <person name="Shu C.L."/>
            <person name="Osoegawa K."/>
            <person name="de Jong P.J."/>
            <person name="Hrdy I."/>
            <person name="Horvathova L."/>
            <person name="Zubacova Z."/>
            <person name="Dolezal P."/>
            <person name="Malik S.B."/>
            <person name="Logsdon J.M. Jr."/>
            <person name="Henze K."/>
            <person name="Gupta A."/>
            <person name="Wang C.C."/>
            <person name="Dunne R.L."/>
            <person name="Upcroft J.A."/>
            <person name="Upcroft P."/>
            <person name="White O."/>
            <person name="Salzberg S.L."/>
            <person name="Tang P."/>
            <person name="Chiu C.-H."/>
            <person name="Lee Y.-S."/>
            <person name="Embley T.M."/>
            <person name="Coombs G.H."/>
            <person name="Mottram J.C."/>
            <person name="Tachezy J."/>
            <person name="Fraser-Liggett C.M."/>
            <person name="Johnson P.J."/>
        </authorList>
    </citation>
    <scope>NUCLEOTIDE SEQUENCE [LARGE SCALE GENOMIC DNA]</scope>
    <source>
        <strain evidence="1">G3</strain>
    </source>
</reference>